<dbReference type="InterPro" id="IPR023214">
    <property type="entry name" value="HAD_sf"/>
</dbReference>
<evidence type="ECO:0000256" key="6">
    <source>
        <dbReference type="ARBA" id="ARBA00022723"/>
    </source>
</evidence>
<organism evidence="12 13">
    <name type="scientific">Gallaecimonas xiamenensis 3-C-1</name>
    <dbReference type="NCBI Taxonomy" id="745411"/>
    <lineage>
        <taxon>Bacteria</taxon>
        <taxon>Pseudomonadati</taxon>
        <taxon>Pseudomonadota</taxon>
        <taxon>Gammaproteobacteria</taxon>
        <taxon>Enterobacterales</taxon>
        <taxon>Gallaecimonadaceae</taxon>
        <taxon>Gallaecimonas</taxon>
    </lineage>
</organism>
<evidence type="ECO:0000256" key="10">
    <source>
        <dbReference type="ARBA" id="ARBA00023277"/>
    </source>
</evidence>
<dbReference type="SFLD" id="SFLDG01129">
    <property type="entry name" value="C1.5:_HAD__Beta-PGM__Phosphata"/>
    <property type="match status" value="1"/>
</dbReference>
<evidence type="ECO:0000256" key="1">
    <source>
        <dbReference type="ARBA" id="ARBA00000830"/>
    </source>
</evidence>
<evidence type="ECO:0000256" key="7">
    <source>
        <dbReference type="ARBA" id="ARBA00022801"/>
    </source>
</evidence>
<gene>
    <name evidence="12" type="ORF">B3C1_02810</name>
</gene>
<dbReference type="InterPro" id="IPR037512">
    <property type="entry name" value="PGPase_prok"/>
</dbReference>
<reference evidence="12 13" key="1">
    <citation type="journal article" date="2012" name="J. Bacteriol.">
        <title>Genome Sequence of Gallaecimonas xiamenensis Type Strain 3-C-1.</title>
        <authorList>
            <person name="Lai Q."/>
            <person name="Wang L."/>
            <person name="Wang W."/>
            <person name="Shao Z."/>
        </authorList>
    </citation>
    <scope>NUCLEOTIDE SEQUENCE [LARGE SCALE GENOMIC DNA]</scope>
    <source>
        <strain evidence="12 13">3-C-1</strain>
    </source>
</reference>
<dbReference type="AlphaFoldDB" id="K2J295"/>
<dbReference type="InterPro" id="IPR036412">
    <property type="entry name" value="HAD-like_sf"/>
</dbReference>
<feature type="active site" description="Nucleophile" evidence="11">
    <location>
        <position position="8"/>
    </location>
</feature>
<feature type="binding site" evidence="11">
    <location>
        <position position="8"/>
    </location>
    <ligand>
        <name>Mg(2+)</name>
        <dbReference type="ChEBI" id="CHEBI:18420"/>
    </ligand>
</feature>
<comment type="pathway">
    <text evidence="3 11">Organic acid metabolism; glycolate biosynthesis; glycolate from 2-phosphoglycolate: step 1/1.</text>
</comment>
<keyword evidence="7 11" id="KW-0378">Hydrolase</keyword>
<feature type="binding site" evidence="11">
    <location>
        <position position="10"/>
    </location>
    <ligand>
        <name>Mg(2+)</name>
        <dbReference type="ChEBI" id="CHEBI:18420"/>
    </ligand>
</feature>
<comment type="catalytic activity">
    <reaction evidence="1 11">
        <text>2-phosphoglycolate + H2O = glycolate + phosphate</text>
        <dbReference type="Rhea" id="RHEA:14369"/>
        <dbReference type="ChEBI" id="CHEBI:15377"/>
        <dbReference type="ChEBI" id="CHEBI:29805"/>
        <dbReference type="ChEBI" id="CHEBI:43474"/>
        <dbReference type="ChEBI" id="CHEBI:58033"/>
        <dbReference type="EC" id="3.1.3.18"/>
    </reaction>
</comment>
<dbReference type="OrthoDB" id="9776368at2"/>
<dbReference type="Proteomes" id="UP000006755">
    <property type="component" value="Unassembled WGS sequence"/>
</dbReference>
<dbReference type="Gene3D" id="3.40.50.1000">
    <property type="entry name" value="HAD superfamily/HAD-like"/>
    <property type="match status" value="1"/>
</dbReference>
<comment type="cofactor">
    <cofactor evidence="11">
        <name>chloride</name>
        <dbReference type="ChEBI" id="CHEBI:17996"/>
    </cofactor>
</comment>
<sequence length="216" mass="23014">MIKAVAFDLDGTLVHSLPDLVWAANAMRRQLGLAAVGEDKVSQWVGNGISKLVERASQELGEAPQALALFEAAYQSHLAVASRPYDGALAVLTELGRRGFALALVTNKASRFAIPLVRDLGLEPHFEHILCGDSLAAKKPDPLPLTWLCQRFDLAPAELLMVGDSKNDIQAAQAAGCPSVGLTGGYNYGEDIGLSNPDFTLDSLAALLELPALQQR</sequence>
<comment type="subunit">
    <text evidence="11">Monomer.</text>
</comment>
<dbReference type="SUPFAM" id="SSF56784">
    <property type="entry name" value="HAD-like"/>
    <property type="match status" value="1"/>
</dbReference>
<evidence type="ECO:0000256" key="2">
    <source>
        <dbReference type="ARBA" id="ARBA00001946"/>
    </source>
</evidence>
<keyword evidence="8 11" id="KW-0460">Magnesium</keyword>
<keyword evidence="10 11" id="KW-0119">Carbohydrate metabolism</keyword>
<dbReference type="eggNOG" id="COG0546">
    <property type="taxonomic scope" value="Bacteria"/>
</dbReference>
<evidence type="ECO:0000256" key="4">
    <source>
        <dbReference type="ARBA" id="ARBA00006171"/>
    </source>
</evidence>
<dbReference type="RefSeq" id="WP_008482771.1">
    <property type="nucleotide sequence ID" value="NZ_AMRI01000003.1"/>
</dbReference>
<dbReference type="InterPro" id="IPR006439">
    <property type="entry name" value="HAD-SF_hydro_IA"/>
</dbReference>
<dbReference type="EMBL" id="AMRI01000003">
    <property type="protein sequence ID" value="EKE77101.1"/>
    <property type="molecule type" value="Genomic_DNA"/>
</dbReference>
<evidence type="ECO:0000256" key="3">
    <source>
        <dbReference type="ARBA" id="ARBA00004818"/>
    </source>
</evidence>
<evidence type="ECO:0000313" key="13">
    <source>
        <dbReference type="Proteomes" id="UP000006755"/>
    </source>
</evidence>
<comment type="caution">
    <text evidence="12">The sequence shown here is derived from an EMBL/GenBank/DDBJ whole genome shotgun (WGS) entry which is preliminary data.</text>
</comment>
<dbReference type="InterPro" id="IPR050155">
    <property type="entry name" value="HAD-like_hydrolase_sf"/>
</dbReference>
<dbReference type="STRING" id="745411.B3C1_02810"/>
<comment type="similarity">
    <text evidence="4 11">Belongs to the HAD-like hydrolase superfamily. CbbY/CbbZ/Gph/YieH family.</text>
</comment>
<evidence type="ECO:0000256" key="8">
    <source>
        <dbReference type="ARBA" id="ARBA00022842"/>
    </source>
</evidence>
<name>K2J295_9GAMM</name>
<dbReference type="PRINTS" id="PR00413">
    <property type="entry name" value="HADHALOGNASE"/>
</dbReference>
<dbReference type="GO" id="GO:0046872">
    <property type="term" value="F:metal ion binding"/>
    <property type="evidence" value="ECO:0007669"/>
    <property type="project" value="UniProtKB-KW"/>
</dbReference>
<evidence type="ECO:0000256" key="9">
    <source>
        <dbReference type="ARBA" id="ARBA00023214"/>
    </source>
</evidence>
<dbReference type="NCBIfam" id="TIGR01449">
    <property type="entry name" value="PGP_bact"/>
    <property type="match status" value="1"/>
</dbReference>
<comment type="cofactor">
    <cofactor evidence="2 11">
        <name>Mg(2+)</name>
        <dbReference type="ChEBI" id="CHEBI:18420"/>
    </cofactor>
</comment>
<dbReference type="CDD" id="cd16417">
    <property type="entry name" value="HAD_PGPase"/>
    <property type="match status" value="1"/>
</dbReference>
<dbReference type="NCBIfam" id="NF009695">
    <property type="entry name" value="PRK13222.1-2"/>
    <property type="match status" value="1"/>
</dbReference>
<dbReference type="GO" id="GO:0008967">
    <property type="term" value="F:phosphoglycolate phosphatase activity"/>
    <property type="evidence" value="ECO:0007669"/>
    <property type="project" value="UniProtKB-UniRule"/>
</dbReference>
<dbReference type="SFLD" id="SFLDS00003">
    <property type="entry name" value="Haloacid_Dehalogenase"/>
    <property type="match status" value="1"/>
</dbReference>
<proteinExistence type="inferred from homology"/>
<keyword evidence="6 11" id="KW-0479">Metal-binding</keyword>
<dbReference type="NCBIfam" id="TIGR01549">
    <property type="entry name" value="HAD-SF-IA-v1"/>
    <property type="match status" value="1"/>
</dbReference>
<dbReference type="FunFam" id="3.40.50.1000:FF:000022">
    <property type="entry name" value="Phosphoglycolate phosphatase"/>
    <property type="match status" value="1"/>
</dbReference>
<protein>
    <recommendedName>
        <fullName evidence="5 11">Phosphoglycolate phosphatase</fullName>
        <shortName evidence="11">PGP</shortName>
        <shortName evidence="11">PGPase</shortName>
        <ecNumber evidence="5 11">3.1.3.18</ecNumber>
    </recommendedName>
</protein>
<dbReference type="GO" id="GO:0005975">
    <property type="term" value="P:carbohydrate metabolic process"/>
    <property type="evidence" value="ECO:0007669"/>
    <property type="project" value="InterPro"/>
</dbReference>
<evidence type="ECO:0000313" key="12">
    <source>
        <dbReference type="EMBL" id="EKE77101.1"/>
    </source>
</evidence>
<dbReference type="GO" id="GO:0006281">
    <property type="term" value="P:DNA repair"/>
    <property type="evidence" value="ECO:0007669"/>
    <property type="project" value="TreeGrafter"/>
</dbReference>
<dbReference type="HAMAP" id="MF_00495">
    <property type="entry name" value="GPH_hydrolase_bact"/>
    <property type="match status" value="1"/>
</dbReference>
<dbReference type="InterPro" id="IPR023198">
    <property type="entry name" value="PGP-like_dom2"/>
</dbReference>
<comment type="function">
    <text evidence="11">Specifically catalyzes the dephosphorylation of 2-phosphoglycolate. Is involved in the dissimilation of the intracellular 2-phosphoglycolate formed during the DNA repair of 3'-phosphoglycolate ends, a major class of DNA lesions induced by oxidative stress.</text>
</comment>
<keyword evidence="9 11" id="KW-0868">Chloride</keyword>
<evidence type="ECO:0000256" key="11">
    <source>
        <dbReference type="HAMAP-Rule" id="MF_00495"/>
    </source>
</evidence>
<dbReference type="InterPro" id="IPR041492">
    <property type="entry name" value="HAD_2"/>
</dbReference>
<evidence type="ECO:0000256" key="5">
    <source>
        <dbReference type="ARBA" id="ARBA00013078"/>
    </source>
</evidence>
<dbReference type="EC" id="3.1.3.18" evidence="5 11"/>
<dbReference type="Pfam" id="PF13419">
    <property type="entry name" value="HAD_2"/>
    <property type="match status" value="1"/>
</dbReference>
<dbReference type="GO" id="GO:0005829">
    <property type="term" value="C:cytosol"/>
    <property type="evidence" value="ECO:0007669"/>
    <property type="project" value="TreeGrafter"/>
</dbReference>
<dbReference type="GO" id="GO:0046295">
    <property type="term" value="P:glycolate biosynthetic process"/>
    <property type="evidence" value="ECO:0007669"/>
    <property type="project" value="UniProtKB-UniRule"/>
</dbReference>
<accession>K2J295</accession>
<keyword evidence="13" id="KW-1185">Reference proteome</keyword>
<dbReference type="UniPathway" id="UPA00865">
    <property type="reaction ID" value="UER00834"/>
</dbReference>
<feature type="binding site" evidence="11">
    <location>
        <position position="164"/>
    </location>
    <ligand>
        <name>Mg(2+)</name>
        <dbReference type="ChEBI" id="CHEBI:18420"/>
    </ligand>
</feature>
<dbReference type="SFLD" id="SFLDG01135">
    <property type="entry name" value="C1.5.6:_HAD__Beta-PGM__Phospha"/>
    <property type="match status" value="1"/>
</dbReference>
<dbReference type="PANTHER" id="PTHR43434">
    <property type="entry name" value="PHOSPHOGLYCOLATE PHOSPHATASE"/>
    <property type="match status" value="1"/>
</dbReference>
<dbReference type="NCBIfam" id="TIGR01509">
    <property type="entry name" value="HAD-SF-IA-v3"/>
    <property type="match status" value="1"/>
</dbReference>
<dbReference type="PATRIC" id="fig|745411.4.peg.551"/>
<dbReference type="PANTHER" id="PTHR43434:SF1">
    <property type="entry name" value="PHOSPHOGLYCOLATE PHOSPHATASE"/>
    <property type="match status" value="1"/>
</dbReference>
<dbReference type="Gene3D" id="1.10.150.240">
    <property type="entry name" value="Putative phosphatase, domain 2"/>
    <property type="match status" value="1"/>
</dbReference>